<dbReference type="CDD" id="cd00159">
    <property type="entry name" value="RhoGAP"/>
    <property type="match status" value="1"/>
</dbReference>
<reference evidence="2" key="1">
    <citation type="journal article" date="2020" name="J. Eukaryot. Microbiol.">
        <title>De novo Sequencing, Assembly and Annotation of the Transcriptome for the Free-Living Testate Amoeba Arcella intermedia.</title>
        <authorList>
            <person name="Ribeiro G.M."/>
            <person name="Porfirio-Sousa A.L."/>
            <person name="Maurer-Alcala X.X."/>
            <person name="Katz L.A."/>
            <person name="Lahr D.J.G."/>
        </authorList>
    </citation>
    <scope>NUCLEOTIDE SEQUENCE</scope>
</reference>
<evidence type="ECO:0000259" key="1">
    <source>
        <dbReference type="PROSITE" id="PS50238"/>
    </source>
</evidence>
<dbReference type="SUPFAM" id="SSF48350">
    <property type="entry name" value="GTPase activation domain, GAP"/>
    <property type="match status" value="1"/>
</dbReference>
<dbReference type="GO" id="GO:0007264">
    <property type="term" value="P:small GTPase-mediated signal transduction"/>
    <property type="evidence" value="ECO:0007669"/>
    <property type="project" value="TreeGrafter"/>
</dbReference>
<feature type="domain" description="Rho-GAP" evidence="1">
    <location>
        <begin position="1"/>
        <end position="186"/>
    </location>
</feature>
<dbReference type="Gene3D" id="1.10.555.10">
    <property type="entry name" value="Rho GTPase activation protein"/>
    <property type="match status" value="1"/>
</dbReference>
<dbReference type="InterPro" id="IPR008936">
    <property type="entry name" value="Rho_GTPase_activation_prot"/>
</dbReference>
<dbReference type="EMBL" id="GIBP01007153">
    <property type="protein sequence ID" value="NDV36122.1"/>
    <property type="molecule type" value="Transcribed_RNA"/>
</dbReference>
<dbReference type="Pfam" id="PF00620">
    <property type="entry name" value="RhoGAP"/>
    <property type="match status" value="1"/>
</dbReference>
<organism evidence="2">
    <name type="scientific">Arcella intermedia</name>
    <dbReference type="NCBI Taxonomy" id="1963864"/>
    <lineage>
        <taxon>Eukaryota</taxon>
        <taxon>Amoebozoa</taxon>
        <taxon>Tubulinea</taxon>
        <taxon>Elardia</taxon>
        <taxon>Arcellinida</taxon>
        <taxon>Sphaerothecina</taxon>
        <taxon>Arcellidae</taxon>
        <taxon>Arcella</taxon>
    </lineage>
</organism>
<dbReference type="GO" id="GO:0005737">
    <property type="term" value="C:cytoplasm"/>
    <property type="evidence" value="ECO:0007669"/>
    <property type="project" value="TreeGrafter"/>
</dbReference>
<proteinExistence type="predicted"/>
<dbReference type="InterPro" id="IPR000198">
    <property type="entry name" value="RhoGAP_dom"/>
</dbReference>
<accession>A0A6B2LGC1</accession>
<dbReference type="GO" id="GO:0005096">
    <property type="term" value="F:GTPase activator activity"/>
    <property type="evidence" value="ECO:0007669"/>
    <property type="project" value="TreeGrafter"/>
</dbReference>
<protein>
    <recommendedName>
        <fullName evidence="1">Rho-GAP domain-containing protein</fullName>
    </recommendedName>
</protein>
<evidence type="ECO:0000313" key="2">
    <source>
        <dbReference type="EMBL" id="NDV36122.1"/>
    </source>
</evidence>
<dbReference type="PANTHER" id="PTHR45808:SF2">
    <property type="entry name" value="RHO GTPASE-ACTIVATING PROTEIN 68F"/>
    <property type="match status" value="1"/>
</dbReference>
<name>A0A6B2LGC1_9EUKA</name>
<dbReference type="AlphaFoldDB" id="A0A6B2LGC1"/>
<dbReference type="PROSITE" id="PS50238">
    <property type="entry name" value="RHOGAP"/>
    <property type="match status" value="1"/>
</dbReference>
<dbReference type="SMART" id="SM00324">
    <property type="entry name" value="RhoGAP"/>
    <property type="match status" value="1"/>
</dbReference>
<dbReference type="PANTHER" id="PTHR45808">
    <property type="entry name" value="RHO GTPASE-ACTIVATING PROTEIN 68F"/>
    <property type="match status" value="1"/>
</dbReference>
<sequence>MKHPMNRFKDIPIIVSNAVNYLSIHGPKTEGIFRLSGKMQTIEEIKTSYDRGVPIDFQNETEVHAIAGILKLYLRELPDPLLCFSSYKQWIESYCPTDIEGTKHKMKVLLGQLPTINRNILALLMRLCAAITVHSAENKMTFSNLAICLAPNILKAPDESLTLALMDAGTVNGVVAMFIQYYVDFFGEERT</sequence>